<proteinExistence type="predicted"/>
<reference evidence="3 4" key="1">
    <citation type="submission" date="2018-08" db="EMBL/GenBank/DDBJ databases">
        <title>The draft genome squence of Brumimicrobium sp. N62.</title>
        <authorList>
            <person name="Du Z.-J."/>
            <person name="Luo H.-R."/>
        </authorList>
    </citation>
    <scope>NUCLEOTIDE SEQUENCE [LARGE SCALE GENOMIC DNA]</scope>
    <source>
        <strain evidence="3 4">N62</strain>
    </source>
</reference>
<gene>
    <name evidence="3" type="ORF">DXU93_11125</name>
</gene>
<dbReference type="PROSITE" id="PS51257">
    <property type="entry name" value="PROKAR_LIPOPROTEIN"/>
    <property type="match status" value="1"/>
</dbReference>
<organism evidence="3 4">
    <name type="scientific">Brumimicrobium aurantiacum</name>
    <dbReference type="NCBI Taxonomy" id="1737063"/>
    <lineage>
        <taxon>Bacteria</taxon>
        <taxon>Pseudomonadati</taxon>
        <taxon>Bacteroidota</taxon>
        <taxon>Flavobacteriia</taxon>
        <taxon>Flavobacteriales</taxon>
        <taxon>Crocinitomicaceae</taxon>
        <taxon>Brumimicrobium</taxon>
    </lineage>
</organism>
<evidence type="ECO:0000313" key="3">
    <source>
        <dbReference type="EMBL" id="RFC53673.1"/>
    </source>
</evidence>
<accession>A0A3E1EW07</accession>
<sequence>MKKARILIAASLFALSGAVLTSCGAESENTQSEQSADAVYQCPMDCEDGKTYNENGQCPLCEMDLEEIDA</sequence>
<dbReference type="AlphaFoldDB" id="A0A3E1EW07"/>
<dbReference type="Pfam" id="PF19335">
    <property type="entry name" value="HMBD"/>
    <property type="match status" value="1"/>
</dbReference>
<dbReference type="RefSeq" id="WP_116881369.1">
    <property type="nucleotide sequence ID" value="NZ_QURB01000007.1"/>
</dbReference>
<comment type="caution">
    <text evidence="3">The sequence shown here is derived from an EMBL/GenBank/DDBJ whole genome shotgun (WGS) entry which is preliminary data.</text>
</comment>
<protein>
    <recommendedName>
        <fullName evidence="2">Heavy metal binding domain-containing protein</fullName>
    </recommendedName>
</protein>
<evidence type="ECO:0000313" key="4">
    <source>
        <dbReference type="Proteomes" id="UP000257127"/>
    </source>
</evidence>
<name>A0A3E1EW07_9FLAO</name>
<keyword evidence="4" id="KW-1185">Reference proteome</keyword>
<evidence type="ECO:0000256" key="1">
    <source>
        <dbReference type="SAM" id="SignalP"/>
    </source>
</evidence>
<dbReference type="Proteomes" id="UP000257127">
    <property type="component" value="Unassembled WGS sequence"/>
</dbReference>
<dbReference type="EMBL" id="QURB01000007">
    <property type="protein sequence ID" value="RFC53673.1"/>
    <property type="molecule type" value="Genomic_DNA"/>
</dbReference>
<feature type="signal peptide" evidence="1">
    <location>
        <begin position="1"/>
        <end position="21"/>
    </location>
</feature>
<feature type="domain" description="Heavy metal binding" evidence="2">
    <location>
        <begin position="39"/>
        <end position="67"/>
    </location>
</feature>
<feature type="chain" id="PRO_5017817209" description="Heavy metal binding domain-containing protein" evidence="1">
    <location>
        <begin position="22"/>
        <end position="70"/>
    </location>
</feature>
<keyword evidence="1" id="KW-0732">Signal</keyword>
<dbReference type="GO" id="GO:0046872">
    <property type="term" value="F:metal ion binding"/>
    <property type="evidence" value="ECO:0007669"/>
    <property type="project" value="InterPro"/>
</dbReference>
<dbReference type="OrthoDB" id="1523860at2"/>
<dbReference type="InterPro" id="IPR045800">
    <property type="entry name" value="HMBD"/>
</dbReference>
<evidence type="ECO:0000259" key="2">
    <source>
        <dbReference type="Pfam" id="PF19335"/>
    </source>
</evidence>